<evidence type="ECO:0000256" key="2">
    <source>
        <dbReference type="SAM" id="Phobius"/>
    </source>
</evidence>
<keyword evidence="2" id="KW-0812">Transmembrane</keyword>
<feature type="coiled-coil region" evidence="1">
    <location>
        <begin position="110"/>
        <end position="137"/>
    </location>
</feature>
<keyword evidence="1" id="KW-0175">Coiled coil</keyword>
<gene>
    <name evidence="4" type="ORF">BCR34DRAFT_582182</name>
</gene>
<accession>A0A1Y2AA72</accession>
<dbReference type="PANTHER" id="PTHR34502:SF5">
    <property type="entry name" value="DUF6594 DOMAIN-CONTAINING PROTEIN"/>
    <property type="match status" value="1"/>
</dbReference>
<evidence type="ECO:0000313" key="5">
    <source>
        <dbReference type="Proteomes" id="UP000193144"/>
    </source>
</evidence>
<dbReference type="InterPro" id="IPR046529">
    <property type="entry name" value="DUF6594"/>
</dbReference>
<feature type="domain" description="DUF6594" evidence="3">
    <location>
        <begin position="33"/>
        <end position="280"/>
    </location>
</feature>
<dbReference type="Proteomes" id="UP000193144">
    <property type="component" value="Unassembled WGS sequence"/>
</dbReference>
<feature type="transmembrane region" description="Helical" evidence="2">
    <location>
        <begin position="267"/>
        <end position="289"/>
    </location>
</feature>
<name>A0A1Y2AA72_9PLEO</name>
<organism evidence="4 5">
    <name type="scientific">Clohesyomyces aquaticus</name>
    <dbReference type="NCBI Taxonomy" id="1231657"/>
    <lineage>
        <taxon>Eukaryota</taxon>
        <taxon>Fungi</taxon>
        <taxon>Dikarya</taxon>
        <taxon>Ascomycota</taxon>
        <taxon>Pezizomycotina</taxon>
        <taxon>Dothideomycetes</taxon>
        <taxon>Pleosporomycetidae</taxon>
        <taxon>Pleosporales</taxon>
        <taxon>Lindgomycetaceae</taxon>
        <taxon>Clohesyomyces</taxon>
    </lineage>
</organism>
<sequence>MNNPTSPPQPPSTASNLPMNFANRYADLHVKGYPKLAYLFSQSPHVLHLRRFASLSVRLLLYRQHELVMLESRLLELENSDATSSEGERASYRYDYQPLKNATVDDPGTLQEQREVYEKLKKELKDYEDAIIRFDTLGRKGRNPHGIQQIQRWLGQSEACEQDLVGSDATIWGTMQDSGNIEPDVIQILGMEDVGPGTAWLQYKFIPKIIQFWPFRRWFPQNIDIFQSYSLSTRTLGRFANFIGNAIILLLLCAEVIWLSYTSSGKGSLAGLLIFIIIALPCAIGFGNVQNTLLLSTLIHYEVFVRCSPIFSPIVGGSEDELQPGRLPNRVAAARSKHFG</sequence>
<proteinExistence type="predicted"/>
<keyword evidence="2" id="KW-0472">Membrane</keyword>
<dbReference type="Pfam" id="PF20237">
    <property type="entry name" value="DUF6594"/>
    <property type="match status" value="1"/>
</dbReference>
<dbReference type="PANTHER" id="PTHR34502">
    <property type="entry name" value="DUF6594 DOMAIN-CONTAINING PROTEIN-RELATED"/>
    <property type="match status" value="1"/>
</dbReference>
<dbReference type="AlphaFoldDB" id="A0A1Y2AA72"/>
<evidence type="ECO:0000256" key="1">
    <source>
        <dbReference type="SAM" id="Coils"/>
    </source>
</evidence>
<protein>
    <recommendedName>
        <fullName evidence="3">DUF6594 domain-containing protein</fullName>
    </recommendedName>
</protein>
<reference evidence="4 5" key="1">
    <citation type="submission" date="2016-07" db="EMBL/GenBank/DDBJ databases">
        <title>Pervasive Adenine N6-methylation of Active Genes in Fungi.</title>
        <authorList>
            <consortium name="DOE Joint Genome Institute"/>
            <person name="Mondo S.J."/>
            <person name="Dannebaum R.O."/>
            <person name="Kuo R.C."/>
            <person name="Labutti K."/>
            <person name="Haridas S."/>
            <person name="Kuo A."/>
            <person name="Salamov A."/>
            <person name="Ahrendt S.R."/>
            <person name="Lipzen A."/>
            <person name="Sullivan W."/>
            <person name="Andreopoulos W.B."/>
            <person name="Clum A."/>
            <person name="Lindquist E."/>
            <person name="Daum C."/>
            <person name="Ramamoorthy G.K."/>
            <person name="Gryganskyi A."/>
            <person name="Culley D."/>
            <person name="Magnuson J.K."/>
            <person name="James T.Y."/>
            <person name="O'Malley M.A."/>
            <person name="Stajich J.E."/>
            <person name="Spatafora J.W."/>
            <person name="Visel A."/>
            <person name="Grigoriev I.V."/>
        </authorList>
    </citation>
    <scope>NUCLEOTIDE SEQUENCE [LARGE SCALE GENOMIC DNA]</scope>
    <source>
        <strain evidence="4 5">CBS 115471</strain>
    </source>
</reference>
<feature type="transmembrane region" description="Helical" evidence="2">
    <location>
        <begin position="239"/>
        <end position="261"/>
    </location>
</feature>
<dbReference type="OrthoDB" id="3795595at2759"/>
<keyword evidence="2" id="KW-1133">Transmembrane helix</keyword>
<comment type="caution">
    <text evidence="4">The sequence shown here is derived from an EMBL/GenBank/DDBJ whole genome shotgun (WGS) entry which is preliminary data.</text>
</comment>
<dbReference type="EMBL" id="MCFA01000002">
    <property type="protein sequence ID" value="ORY19463.1"/>
    <property type="molecule type" value="Genomic_DNA"/>
</dbReference>
<keyword evidence="5" id="KW-1185">Reference proteome</keyword>
<evidence type="ECO:0000259" key="3">
    <source>
        <dbReference type="Pfam" id="PF20237"/>
    </source>
</evidence>
<evidence type="ECO:0000313" key="4">
    <source>
        <dbReference type="EMBL" id="ORY19463.1"/>
    </source>
</evidence>